<proteinExistence type="predicted"/>
<dbReference type="Pfam" id="PF07859">
    <property type="entry name" value="Abhydrolase_3"/>
    <property type="match status" value="1"/>
</dbReference>
<keyword evidence="4" id="KW-1185">Reference proteome</keyword>
<gene>
    <name evidence="3" type="ORF">UA08_09210</name>
</gene>
<dbReference type="AlphaFoldDB" id="A0A1Q5Q6X1"/>
<dbReference type="GeneID" id="31008966"/>
<dbReference type="InterPro" id="IPR013094">
    <property type="entry name" value="AB_hydrolase_3"/>
</dbReference>
<protein>
    <recommendedName>
        <fullName evidence="2">Alpha/beta hydrolase fold-3 domain-containing protein</fullName>
    </recommendedName>
</protein>
<sequence length="310" mass="34728">MTFQHHTTLFRNMGLFDFLLRLRRRIIVYFLRLKTPRRLANPDSVLRIPSRDAGRSIKAHVYRATNANSQSPSPVFLNFHGSGFVLPLHGGDDLYCRYISTKTPFTVFDIQYRLSPENPFPAALYDVEDVVKYVQAADHHELYDSSRMSIGGFSAGANLSLAASSMILPPNTFRSVIAFYPPADMATPPEQKSAPDPTGKGIPPWLARVFDGSYFQNKDPYDPRISPFYAPAENFPDNVLMVTPAKDYLADEGAALAERIKKEAGNKHVVSHRVEGYGHGWDKNASDPLSMKLRDEAYELAAAMLNKSLE</sequence>
<organism evidence="3 4">
    <name type="scientific">Talaromyces atroroseus</name>
    <dbReference type="NCBI Taxonomy" id="1441469"/>
    <lineage>
        <taxon>Eukaryota</taxon>
        <taxon>Fungi</taxon>
        <taxon>Dikarya</taxon>
        <taxon>Ascomycota</taxon>
        <taxon>Pezizomycotina</taxon>
        <taxon>Eurotiomycetes</taxon>
        <taxon>Eurotiomycetidae</taxon>
        <taxon>Eurotiales</taxon>
        <taxon>Trichocomaceae</taxon>
        <taxon>Talaromyces</taxon>
        <taxon>Talaromyces sect. Trachyspermi</taxon>
    </lineage>
</organism>
<dbReference type="InterPro" id="IPR029058">
    <property type="entry name" value="AB_hydrolase_fold"/>
</dbReference>
<accession>A0A1Q5Q6X1</accession>
<evidence type="ECO:0000259" key="2">
    <source>
        <dbReference type="Pfam" id="PF07859"/>
    </source>
</evidence>
<evidence type="ECO:0000256" key="1">
    <source>
        <dbReference type="ARBA" id="ARBA00022801"/>
    </source>
</evidence>
<dbReference type="Proteomes" id="UP000214365">
    <property type="component" value="Unassembled WGS sequence"/>
</dbReference>
<dbReference type="Gene3D" id="3.40.50.1820">
    <property type="entry name" value="alpha/beta hydrolase"/>
    <property type="match status" value="1"/>
</dbReference>
<evidence type="ECO:0000313" key="4">
    <source>
        <dbReference type="Proteomes" id="UP000214365"/>
    </source>
</evidence>
<dbReference type="GO" id="GO:0016787">
    <property type="term" value="F:hydrolase activity"/>
    <property type="evidence" value="ECO:0007669"/>
    <property type="project" value="UniProtKB-KW"/>
</dbReference>
<comment type="caution">
    <text evidence="3">The sequence shown here is derived from an EMBL/GenBank/DDBJ whole genome shotgun (WGS) entry which is preliminary data.</text>
</comment>
<dbReference type="EMBL" id="LFMY01000020">
    <property type="protein sequence ID" value="OKL55523.1"/>
    <property type="molecule type" value="Genomic_DNA"/>
</dbReference>
<dbReference type="PANTHER" id="PTHR48081:SF8">
    <property type="entry name" value="ALPHA_BETA HYDROLASE FOLD-3 DOMAIN-CONTAINING PROTEIN-RELATED"/>
    <property type="match status" value="1"/>
</dbReference>
<dbReference type="InterPro" id="IPR050300">
    <property type="entry name" value="GDXG_lipolytic_enzyme"/>
</dbReference>
<dbReference type="SUPFAM" id="SSF53474">
    <property type="entry name" value="alpha/beta-Hydrolases"/>
    <property type="match status" value="1"/>
</dbReference>
<evidence type="ECO:0000313" key="3">
    <source>
        <dbReference type="EMBL" id="OKL55523.1"/>
    </source>
</evidence>
<dbReference type="OrthoDB" id="408631at2759"/>
<dbReference type="RefSeq" id="XP_020115644.1">
    <property type="nucleotide sequence ID" value="XM_020264193.1"/>
</dbReference>
<name>A0A1Q5Q6X1_TALAT</name>
<keyword evidence="1" id="KW-0378">Hydrolase</keyword>
<dbReference type="STRING" id="1441469.A0A1Q5Q6X1"/>
<feature type="domain" description="Alpha/beta hydrolase fold-3" evidence="2">
    <location>
        <begin position="77"/>
        <end position="281"/>
    </location>
</feature>
<reference evidence="3 4" key="1">
    <citation type="submission" date="2015-06" db="EMBL/GenBank/DDBJ databases">
        <title>Talaromyces atroroseus IBT 11181 draft genome.</title>
        <authorList>
            <person name="Rasmussen K.B."/>
            <person name="Rasmussen S."/>
            <person name="Petersen B."/>
            <person name="Sicheritz-Ponten T."/>
            <person name="Mortensen U.H."/>
            <person name="Thrane U."/>
        </authorList>
    </citation>
    <scope>NUCLEOTIDE SEQUENCE [LARGE SCALE GENOMIC DNA]</scope>
    <source>
        <strain evidence="3 4">IBT 11181</strain>
    </source>
</reference>
<dbReference type="PANTHER" id="PTHR48081">
    <property type="entry name" value="AB HYDROLASE SUPERFAMILY PROTEIN C4A8.06C"/>
    <property type="match status" value="1"/>
</dbReference>